<dbReference type="InterPro" id="IPR050464">
    <property type="entry name" value="Zeta_carotene_desat/Oxidored"/>
</dbReference>
<dbReference type="Gene3D" id="3.90.660.20">
    <property type="entry name" value="Protoporphyrinogen oxidase, mitochondrial, domain 2"/>
    <property type="match status" value="1"/>
</dbReference>
<dbReference type="InterPro" id="IPR002937">
    <property type="entry name" value="Amino_oxidase"/>
</dbReference>
<proteinExistence type="predicted"/>
<gene>
    <name evidence="2" type="ORF">CO174_01535</name>
</gene>
<dbReference type="PANTHER" id="PTHR42923">
    <property type="entry name" value="PROTOPORPHYRINOGEN OXIDASE"/>
    <property type="match status" value="1"/>
</dbReference>
<dbReference type="GO" id="GO:0016491">
    <property type="term" value="F:oxidoreductase activity"/>
    <property type="evidence" value="ECO:0007669"/>
    <property type="project" value="InterPro"/>
</dbReference>
<protein>
    <recommendedName>
        <fullName evidence="1">Amine oxidase domain-containing protein</fullName>
    </recommendedName>
</protein>
<dbReference type="PRINTS" id="PR00419">
    <property type="entry name" value="ADXRDTASE"/>
</dbReference>
<accession>A0A2M7XD10</accession>
<dbReference type="Gene3D" id="3.50.50.60">
    <property type="entry name" value="FAD/NAD(P)-binding domain"/>
    <property type="match status" value="1"/>
</dbReference>
<dbReference type="EMBL" id="PFWU01000019">
    <property type="protein sequence ID" value="PJA45768.1"/>
    <property type="molecule type" value="Genomic_DNA"/>
</dbReference>
<name>A0A2M7XD10_9BACT</name>
<evidence type="ECO:0000313" key="3">
    <source>
        <dbReference type="Proteomes" id="UP000229385"/>
    </source>
</evidence>
<organism evidence="2 3">
    <name type="scientific">Candidatus Uhrbacteria bacterium CG_4_9_14_3_um_filter_50_9</name>
    <dbReference type="NCBI Taxonomy" id="1975035"/>
    <lineage>
        <taxon>Bacteria</taxon>
        <taxon>Candidatus Uhriibacteriota</taxon>
    </lineage>
</organism>
<dbReference type="Pfam" id="PF01593">
    <property type="entry name" value="Amino_oxidase"/>
    <property type="match status" value="1"/>
</dbReference>
<sequence>MKRIAVIGAGIAGLTCAYELSEAGYEVVVFESRAQVGGRMSSRTTNEFIFDLGADHLCNLYEEMKGYCAKFHIEWEPMRFLRYGVFREGEIRSMQDVIGPLSKARLALQQVLTRNVGDFFNLSELANHDSGDAYSFMRRRAGKEVADYLVDAFTSTYQFHRADEISVGALMGVMKSIQRDQKKWDLHRTKGGMQALPNAFAERLDVRLNHHVQEVVTGTHVTVDGELFNGAVLASPATVTKQLYKNPSTEQREILDAARYATTISVALKIDRENLPDTAIVWVPFVESEKISGYVNEAMKGEEVIHDGKSLVCTWLHEGFAKTLMNQPDKDVFSQVKQEFVRVCPWVNDVSEVESFDLERWPEAMPKFYPGSLKRVNTYLDGPGQGAQNVFLCGDYLNSPWTEGALRCGQRVAQQVIEKLPA</sequence>
<dbReference type="InterPro" id="IPR036188">
    <property type="entry name" value="FAD/NAD-bd_sf"/>
</dbReference>
<evidence type="ECO:0000259" key="1">
    <source>
        <dbReference type="Pfam" id="PF01593"/>
    </source>
</evidence>
<dbReference type="Proteomes" id="UP000229385">
    <property type="component" value="Unassembled WGS sequence"/>
</dbReference>
<dbReference type="SUPFAM" id="SSF51905">
    <property type="entry name" value="FAD/NAD(P)-binding domain"/>
    <property type="match status" value="1"/>
</dbReference>
<reference evidence="3" key="1">
    <citation type="submission" date="2017-09" db="EMBL/GenBank/DDBJ databases">
        <title>Depth-based differentiation of microbial function through sediment-hosted aquifers and enrichment of novel symbionts in the deep terrestrial subsurface.</title>
        <authorList>
            <person name="Probst A.J."/>
            <person name="Ladd B."/>
            <person name="Jarett J.K."/>
            <person name="Geller-Mcgrath D.E."/>
            <person name="Sieber C.M.K."/>
            <person name="Emerson J.B."/>
            <person name="Anantharaman K."/>
            <person name="Thomas B.C."/>
            <person name="Malmstrom R."/>
            <person name="Stieglmeier M."/>
            <person name="Klingl A."/>
            <person name="Woyke T."/>
            <person name="Ryan C.M."/>
            <person name="Banfield J.F."/>
        </authorList>
    </citation>
    <scope>NUCLEOTIDE SEQUENCE [LARGE SCALE GENOMIC DNA]</scope>
</reference>
<dbReference type="AlphaFoldDB" id="A0A2M7XD10"/>
<feature type="domain" description="Amine oxidase" evidence="1">
    <location>
        <begin position="11"/>
        <end position="417"/>
    </location>
</feature>
<comment type="caution">
    <text evidence="2">The sequence shown here is derived from an EMBL/GenBank/DDBJ whole genome shotgun (WGS) entry which is preliminary data.</text>
</comment>
<dbReference type="Gene3D" id="1.10.3110.10">
    <property type="entry name" value="protoporphyrinogen ix oxidase, domain 3"/>
    <property type="match status" value="1"/>
</dbReference>
<evidence type="ECO:0000313" key="2">
    <source>
        <dbReference type="EMBL" id="PJA45768.1"/>
    </source>
</evidence>